<protein>
    <submittedName>
        <fullName evidence="8">Uncharacterized protein</fullName>
    </submittedName>
</protein>
<feature type="transmembrane region" description="Helical" evidence="6">
    <location>
        <begin position="21"/>
        <end position="41"/>
    </location>
</feature>
<dbReference type="AlphaFoldDB" id="A0A6P8BEP7"/>
<sequence length="261" mass="28701">MDDIKRYPTPRALPLASSRRSRTFVALAAMGIVSFFFFVHIRPLAALHTTPVVTTPLKTHPQPRPEAAVGKQQAAPLVPLEAHIMSKCPDARDCLRDMVLPVMQRVYDKVNFTLSFIGTPDADSGVACKHGPAECMGNIIELCAADLYPDPKTYLGFTMCISMKYSDIPKRELIESCALEHAVDFKALNDCAARDDGAYGTDMLRNSVQRTSKAGVKMSCTVRLDEEIYCIRDGGEWVDCPKGPGVQELVAAIEQKYSSSK</sequence>
<dbReference type="PANTHER" id="PTHR13234:SF8">
    <property type="entry name" value="GAMMA-INTERFERON-INDUCIBLE LYSOSOMAL THIOL REDUCTASE"/>
    <property type="match status" value="1"/>
</dbReference>
<evidence type="ECO:0000256" key="1">
    <source>
        <dbReference type="ARBA" id="ARBA00004613"/>
    </source>
</evidence>
<dbReference type="KEGG" id="pgri:PgNI_04094"/>
<keyword evidence="6" id="KW-0812">Transmembrane</keyword>
<keyword evidence="5" id="KW-0325">Glycoprotein</keyword>
<evidence type="ECO:0000256" key="6">
    <source>
        <dbReference type="SAM" id="Phobius"/>
    </source>
</evidence>
<keyword evidence="6" id="KW-1133">Transmembrane helix</keyword>
<keyword evidence="4" id="KW-0732">Signal</keyword>
<comment type="subcellular location">
    <subcellularLocation>
        <location evidence="1">Secreted</location>
    </subcellularLocation>
</comment>
<accession>A0A6P8BEP7</accession>
<evidence type="ECO:0000313" key="8">
    <source>
        <dbReference type="RefSeq" id="XP_030985670.1"/>
    </source>
</evidence>
<evidence type="ECO:0000256" key="5">
    <source>
        <dbReference type="ARBA" id="ARBA00023180"/>
    </source>
</evidence>
<dbReference type="PANTHER" id="PTHR13234">
    <property type="entry name" value="GAMMA-INTERFERON INDUCIBLE LYSOSOMAL THIOL REDUCTASE GILT"/>
    <property type="match status" value="1"/>
</dbReference>
<keyword evidence="6" id="KW-0472">Membrane</keyword>
<evidence type="ECO:0000256" key="3">
    <source>
        <dbReference type="ARBA" id="ARBA00022525"/>
    </source>
</evidence>
<dbReference type="GO" id="GO:0016671">
    <property type="term" value="F:oxidoreductase activity, acting on a sulfur group of donors, disulfide as acceptor"/>
    <property type="evidence" value="ECO:0007669"/>
    <property type="project" value="InterPro"/>
</dbReference>
<reference evidence="8" key="3">
    <citation type="submission" date="2025-08" db="UniProtKB">
        <authorList>
            <consortium name="RefSeq"/>
        </authorList>
    </citation>
    <scope>IDENTIFICATION</scope>
    <source>
        <strain evidence="8">NI907</strain>
    </source>
</reference>
<reference evidence="8" key="2">
    <citation type="submission" date="2019-10" db="EMBL/GenBank/DDBJ databases">
        <authorList>
            <consortium name="NCBI Genome Project"/>
        </authorList>
    </citation>
    <scope>NUCLEOTIDE SEQUENCE</scope>
    <source>
        <strain evidence="8">NI907</strain>
    </source>
</reference>
<dbReference type="GO" id="GO:0005576">
    <property type="term" value="C:extracellular region"/>
    <property type="evidence" value="ECO:0007669"/>
    <property type="project" value="UniProtKB-SubCell"/>
</dbReference>
<dbReference type="GeneID" id="41959055"/>
<comment type="similarity">
    <text evidence="2">Belongs to the GILT family.</text>
</comment>
<evidence type="ECO:0000256" key="4">
    <source>
        <dbReference type="ARBA" id="ARBA00022729"/>
    </source>
</evidence>
<name>A0A6P8BEP7_PYRGI</name>
<reference evidence="8" key="1">
    <citation type="journal article" date="2019" name="Mol. Biol. Evol.">
        <title>Blast fungal genomes show frequent chromosomal changes, gene gains and losses, and effector gene turnover.</title>
        <authorList>
            <person name="Gomez Luciano L.B."/>
            <person name="Jason Tsai I."/>
            <person name="Chuma I."/>
            <person name="Tosa Y."/>
            <person name="Chen Y.H."/>
            <person name="Li J.Y."/>
            <person name="Li M.Y."/>
            <person name="Jade Lu M.Y."/>
            <person name="Nakayashiki H."/>
            <person name="Li W.H."/>
        </authorList>
    </citation>
    <scope>NUCLEOTIDE SEQUENCE</scope>
    <source>
        <strain evidence="8">NI907</strain>
    </source>
</reference>
<dbReference type="OrthoDB" id="958254at2759"/>
<dbReference type="InterPro" id="IPR004911">
    <property type="entry name" value="Interferon-induced_GILT"/>
</dbReference>
<organism evidence="7 8">
    <name type="scientific">Pyricularia grisea</name>
    <name type="common">Crabgrass-specific blast fungus</name>
    <name type="synonym">Magnaporthe grisea</name>
    <dbReference type="NCBI Taxonomy" id="148305"/>
    <lineage>
        <taxon>Eukaryota</taxon>
        <taxon>Fungi</taxon>
        <taxon>Dikarya</taxon>
        <taxon>Ascomycota</taxon>
        <taxon>Pezizomycotina</taxon>
        <taxon>Sordariomycetes</taxon>
        <taxon>Sordariomycetidae</taxon>
        <taxon>Magnaporthales</taxon>
        <taxon>Pyriculariaceae</taxon>
        <taxon>Pyricularia</taxon>
    </lineage>
</organism>
<gene>
    <name evidence="8" type="ORF">PgNI_04094</name>
</gene>
<evidence type="ECO:0000313" key="7">
    <source>
        <dbReference type="Proteomes" id="UP000515153"/>
    </source>
</evidence>
<dbReference type="Pfam" id="PF03227">
    <property type="entry name" value="GILT"/>
    <property type="match status" value="1"/>
</dbReference>
<dbReference type="RefSeq" id="XP_030985670.1">
    <property type="nucleotide sequence ID" value="XM_031124146.1"/>
</dbReference>
<keyword evidence="7" id="KW-1185">Reference proteome</keyword>
<keyword evidence="3" id="KW-0964">Secreted</keyword>
<proteinExistence type="inferred from homology"/>
<evidence type="ECO:0000256" key="2">
    <source>
        <dbReference type="ARBA" id="ARBA00005679"/>
    </source>
</evidence>
<dbReference type="Proteomes" id="UP000515153">
    <property type="component" value="Unplaced"/>
</dbReference>